<comment type="caution">
    <text evidence="2">The sequence shown here is derived from an EMBL/GenBank/DDBJ whole genome shotgun (WGS) entry which is preliminary data.</text>
</comment>
<dbReference type="EMBL" id="AZHX01001765">
    <property type="protein sequence ID" value="ETX00086.1"/>
    <property type="molecule type" value="Genomic_DNA"/>
</dbReference>
<dbReference type="AlphaFoldDB" id="W4LQS2"/>
<dbReference type="Proteomes" id="UP000019140">
    <property type="component" value="Unassembled WGS sequence"/>
</dbReference>
<proteinExistence type="predicted"/>
<name>W4LQS2_9BACT</name>
<protein>
    <submittedName>
        <fullName evidence="2">Uncharacterized protein</fullName>
    </submittedName>
</protein>
<organism evidence="2 3">
    <name type="scientific">Candidatus Entotheonella gemina</name>
    <dbReference type="NCBI Taxonomy" id="1429439"/>
    <lineage>
        <taxon>Bacteria</taxon>
        <taxon>Pseudomonadati</taxon>
        <taxon>Nitrospinota/Tectimicrobiota group</taxon>
        <taxon>Candidatus Tectimicrobiota</taxon>
        <taxon>Candidatus Entotheonellia</taxon>
        <taxon>Candidatus Entotheonellales</taxon>
        <taxon>Candidatus Entotheonellaceae</taxon>
        <taxon>Candidatus Entotheonella</taxon>
    </lineage>
</organism>
<keyword evidence="1" id="KW-0732">Signal</keyword>
<gene>
    <name evidence="2" type="ORF">ETSY2_39750</name>
</gene>
<accession>W4LQS2</accession>
<sequence>MGAPRVFTLSLLFLLSLTVTVMAQPIGYQAVPRDAFPVFDNPKMLTAEEAEREGVIYPRDVVIGMRHGQAAKAVSDHHHGGARAGQRYPRWHSHCGELVTPVSNGHRV</sequence>
<reference evidence="2 3" key="1">
    <citation type="journal article" date="2014" name="Nature">
        <title>An environmental bacterial taxon with a large and distinct metabolic repertoire.</title>
        <authorList>
            <person name="Wilson M.C."/>
            <person name="Mori T."/>
            <person name="Ruckert C."/>
            <person name="Uria A.R."/>
            <person name="Helf M.J."/>
            <person name="Takada K."/>
            <person name="Gernert C."/>
            <person name="Steffens U.A."/>
            <person name="Heycke N."/>
            <person name="Schmitt S."/>
            <person name="Rinke C."/>
            <person name="Helfrich E.J."/>
            <person name="Brachmann A.O."/>
            <person name="Gurgui C."/>
            <person name="Wakimoto T."/>
            <person name="Kracht M."/>
            <person name="Crusemann M."/>
            <person name="Hentschel U."/>
            <person name="Abe I."/>
            <person name="Matsunaga S."/>
            <person name="Kalinowski J."/>
            <person name="Takeyama H."/>
            <person name="Piel J."/>
        </authorList>
    </citation>
    <scope>NUCLEOTIDE SEQUENCE [LARGE SCALE GENOMIC DNA]</scope>
    <source>
        <strain evidence="3">TSY2</strain>
    </source>
</reference>
<feature type="signal peptide" evidence="1">
    <location>
        <begin position="1"/>
        <end position="23"/>
    </location>
</feature>
<evidence type="ECO:0000313" key="3">
    <source>
        <dbReference type="Proteomes" id="UP000019140"/>
    </source>
</evidence>
<keyword evidence="3" id="KW-1185">Reference proteome</keyword>
<evidence type="ECO:0000256" key="1">
    <source>
        <dbReference type="SAM" id="SignalP"/>
    </source>
</evidence>
<dbReference type="HOGENOM" id="CLU_2192213_0_0_7"/>
<evidence type="ECO:0000313" key="2">
    <source>
        <dbReference type="EMBL" id="ETX00086.1"/>
    </source>
</evidence>
<feature type="chain" id="PRO_5004844629" evidence="1">
    <location>
        <begin position="24"/>
        <end position="108"/>
    </location>
</feature>